<name>A0A6J4RSC8_9ACTN</name>
<dbReference type="InterPro" id="IPR016181">
    <property type="entry name" value="Acyl_CoA_acyltransferase"/>
</dbReference>
<dbReference type="Pfam" id="PF13480">
    <property type="entry name" value="Acetyltransf_6"/>
    <property type="match status" value="1"/>
</dbReference>
<protein>
    <recommendedName>
        <fullName evidence="1">N-acetyltransferase domain-containing protein</fullName>
    </recommendedName>
</protein>
<dbReference type="EMBL" id="CADCVL010000234">
    <property type="protein sequence ID" value="CAA9480399.1"/>
    <property type="molecule type" value="Genomic_DNA"/>
</dbReference>
<accession>A0A6J4RSC8</accession>
<feature type="domain" description="N-acetyltransferase" evidence="1">
    <location>
        <begin position="60"/>
        <end position="235"/>
    </location>
</feature>
<reference evidence="2" key="1">
    <citation type="submission" date="2020-02" db="EMBL/GenBank/DDBJ databases">
        <authorList>
            <person name="Meier V. D."/>
        </authorList>
    </citation>
    <scope>NUCLEOTIDE SEQUENCE</scope>
    <source>
        <strain evidence="2">AVDCRST_MAG65</strain>
    </source>
</reference>
<dbReference type="Gene3D" id="3.40.630.30">
    <property type="match status" value="1"/>
</dbReference>
<evidence type="ECO:0000313" key="2">
    <source>
        <dbReference type="EMBL" id="CAA9480399.1"/>
    </source>
</evidence>
<proteinExistence type="predicted"/>
<gene>
    <name evidence="2" type="ORF">AVDCRST_MAG65-1407</name>
</gene>
<dbReference type="InterPro" id="IPR038740">
    <property type="entry name" value="BioF2-like_GNAT_dom"/>
</dbReference>
<feature type="non-terminal residue" evidence="2">
    <location>
        <position position="1"/>
    </location>
</feature>
<evidence type="ECO:0000259" key="1">
    <source>
        <dbReference type="PROSITE" id="PS51186"/>
    </source>
</evidence>
<sequence length="235" mass="26797">LDGDWLAGARAAAVPGIKVLETHKVVELSSIRFCDPMPISGKDRRELRRSLRRLQDAHAVTLRCSRTPHEAVQDFDDFRTLHTGRWTHLCDPTVARFHEGFALRAAAQGWLRLWTMEVDGAAAAMLYGWRLGDRQFAYLQAFDARWSRHGVGIVLLAHVIEQAQEDGVSVFDMLRGKGHHKARFENDRRLVRTHVAVRNPSMSYAKIRGVEAARRLYRSLPDEGAIGELKQRIRR</sequence>
<dbReference type="AlphaFoldDB" id="A0A6J4RSC8"/>
<organism evidence="2">
    <name type="scientific">uncultured Solirubrobacteraceae bacterium</name>
    <dbReference type="NCBI Taxonomy" id="1162706"/>
    <lineage>
        <taxon>Bacteria</taxon>
        <taxon>Bacillati</taxon>
        <taxon>Actinomycetota</taxon>
        <taxon>Thermoleophilia</taxon>
        <taxon>Solirubrobacterales</taxon>
        <taxon>Solirubrobacteraceae</taxon>
        <taxon>environmental samples</taxon>
    </lineage>
</organism>
<dbReference type="SUPFAM" id="SSF55729">
    <property type="entry name" value="Acyl-CoA N-acyltransferases (Nat)"/>
    <property type="match status" value="1"/>
</dbReference>
<dbReference type="GO" id="GO:0016747">
    <property type="term" value="F:acyltransferase activity, transferring groups other than amino-acyl groups"/>
    <property type="evidence" value="ECO:0007669"/>
    <property type="project" value="InterPro"/>
</dbReference>
<dbReference type="InterPro" id="IPR000182">
    <property type="entry name" value="GNAT_dom"/>
</dbReference>
<dbReference type="PROSITE" id="PS51186">
    <property type="entry name" value="GNAT"/>
    <property type="match status" value="1"/>
</dbReference>